<dbReference type="Pfam" id="PF13692">
    <property type="entry name" value="Glyco_trans_1_4"/>
    <property type="match status" value="1"/>
</dbReference>
<evidence type="ECO:0000313" key="5">
    <source>
        <dbReference type="Proteomes" id="UP000594637"/>
    </source>
</evidence>
<keyword evidence="5" id="KW-1185">Reference proteome</keyword>
<dbReference type="PANTHER" id="PTHR12526">
    <property type="entry name" value="GLYCOSYLTRANSFERASE"/>
    <property type="match status" value="1"/>
</dbReference>
<organism evidence="4 5">
    <name type="scientific">Actinomyces respiraculi</name>
    <dbReference type="NCBI Taxonomy" id="2744574"/>
    <lineage>
        <taxon>Bacteria</taxon>
        <taxon>Bacillati</taxon>
        <taxon>Actinomycetota</taxon>
        <taxon>Actinomycetes</taxon>
        <taxon>Actinomycetales</taxon>
        <taxon>Actinomycetaceae</taxon>
        <taxon>Actinomyces</taxon>
    </lineage>
</organism>
<gene>
    <name evidence="4" type="ORF">ID810_03840</name>
</gene>
<dbReference type="SUPFAM" id="SSF53756">
    <property type="entry name" value="UDP-Glycosyltransferase/glycogen phosphorylase"/>
    <property type="match status" value="1"/>
</dbReference>
<dbReference type="EMBL" id="CP063989">
    <property type="protein sequence ID" value="QPL06079.1"/>
    <property type="molecule type" value="Genomic_DNA"/>
</dbReference>
<evidence type="ECO:0000256" key="1">
    <source>
        <dbReference type="ARBA" id="ARBA00022676"/>
    </source>
</evidence>
<dbReference type="GO" id="GO:0016757">
    <property type="term" value="F:glycosyltransferase activity"/>
    <property type="evidence" value="ECO:0007669"/>
    <property type="project" value="UniProtKB-KW"/>
</dbReference>
<evidence type="ECO:0000313" key="4">
    <source>
        <dbReference type="EMBL" id="QPL06079.1"/>
    </source>
</evidence>
<dbReference type="KEGG" id="arep:ID810_03840"/>
<dbReference type="AlphaFoldDB" id="A0A7T0LLP5"/>
<name>A0A7T0LLP5_9ACTO</name>
<evidence type="ECO:0000259" key="3">
    <source>
        <dbReference type="Pfam" id="PF13579"/>
    </source>
</evidence>
<dbReference type="PANTHER" id="PTHR12526:SF510">
    <property type="entry name" value="D-INOSITOL 3-PHOSPHATE GLYCOSYLTRANSFERASE"/>
    <property type="match status" value="1"/>
</dbReference>
<reference evidence="4 5" key="1">
    <citation type="submission" date="2020-11" db="EMBL/GenBank/DDBJ databases">
        <title>Actinomyces sp. ZJ750.</title>
        <authorList>
            <person name="Zhou J."/>
        </authorList>
    </citation>
    <scope>NUCLEOTIDE SEQUENCE [LARGE SCALE GENOMIC DNA]</scope>
    <source>
        <strain evidence="4 5">ZJ750</strain>
    </source>
</reference>
<dbReference type="Pfam" id="PF13579">
    <property type="entry name" value="Glyco_trans_4_4"/>
    <property type="match status" value="1"/>
</dbReference>
<evidence type="ECO:0000256" key="2">
    <source>
        <dbReference type="ARBA" id="ARBA00022679"/>
    </source>
</evidence>
<dbReference type="Gene3D" id="3.40.50.2000">
    <property type="entry name" value="Glycogen Phosphorylase B"/>
    <property type="match status" value="2"/>
</dbReference>
<sequence>MSACLRRWRVPDLQLVRNVSLLVDTALRHLLEDPLLLAVQSARRLPRGARGGVARLVGAGAAPTSVRRALSEFLVDRREQSRLSLAGSAPASDVGRRLAAELAVQLGDVALAYADDLPVQVRARELWSRGHASAALTLLDGVVQARAQRARLRGELALMSPGFRLPVPSPSPTWAGPTAGAHPRVLHVLTNSLPRTQSGYAVRSHALLRAQLQAGVEVRALTRVGYPVTVGLVSARGVDVVDGIEYHRLLPGRLAPTPAARLVQMTQLVARQVEELRPDVLHTTTDFHNALVTQAVAEGFGLPWVYEMRGVLEQTWVASRPQEKQKEALSSQRFRLLRAKETEMALAADAVVVLSQVQKEDLVERGVPARRITVVPNAVEDEVVEVSALKPAAARAHLGLPADGYWAGSVSSLVDYEGFDVLLEAVARCRAEGVDLRCLLVGDGVSRPALEARAAALGLGEDVCVLPGRVPPQEAVAWYQALDVFCVPRRDTPVCRSVTPMKPLTAMALGRPVVVSDLPALREVAAYSDGECFEPGDAAALASVLAGAARRTDSTRPHGHNDLPRWSRNGQINAALYEELR</sequence>
<proteinExistence type="predicted"/>
<protein>
    <submittedName>
        <fullName evidence="4">Glycosyltransferase</fullName>
    </submittedName>
</protein>
<dbReference type="Proteomes" id="UP000594637">
    <property type="component" value="Chromosome"/>
</dbReference>
<accession>A0A7T0LLP5</accession>
<dbReference type="InterPro" id="IPR028098">
    <property type="entry name" value="Glyco_trans_4-like_N"/>
</dbReference>
<feature type="domain" description="Glycosyltransferase subfamily 4-like N-terminal" evidence="3">
    <location>
        <begin position="198"/>
        <end position="377"/>
    </location>
</feature>
<keyword evidence="1" id="KW-0328">Glycosyltransferase</keyword>
<keyword evidence="2 4" id="KW-0808">Transferase</keyword>